<dbReference type="SUPFAM" id="SSF46785">
    <property type="entry name" value="Winged helix' DNA-binding domain"/>
    <property type="match status" value="1"/>
</dbReference>
<dbReference type="Gene3D" id="1.10.10.10">
    <property type="entry name" value="Winged helix-like DNA-binding domain superfamily/Winged helix DNA-binding domain"/>
    <property type="match status" value="1"/>
</dbReference>
<dbReference type="GO" id="GO:0016301">
    <property type="term" value="F:kinase activity"/>
    <property type="evidence" value="ECO:0007669"/>
    <property type="project" value="UniProtKB-KW"/>
</dbReference>
<keyword evidence="2" id="KW-0418">Kinase</keyword>
<dbReference type="Gene3D" id="3.30.420.40">
    <property type="match status" value="2"/>
</dbReference>
<accession>A0A2W5F086</accession>
<evidence type="ECO:0000256" key="1">
    <source>
        <dbReference type="ARBA" id="ARBA00006479"/>
    </source>
</evidence>
<dbReference type="PANTHER" id="PTHR18964:SF149">
    <property type="entry name" value="BIFUNCTIONAL UDP-N-ACETYLGLUCOSAMINE 2-EPIMERASE_N-ACETYLMANNOSAMINE KINASE"/>
    <property type="match status" value="1"/>
</dbReference>
<comment type="caution">
    <text evidence="2">The sequence shown here is derived from an EMBL/GenBank/DDBJ whole genome shotgun (WGS) entry which is preliminary data.</text>
</comment>
<dbReference type="AlphaFoldDB" id="A0A2W5F086"/>
<comment type="similarity">
    <text evidence="1">Belongs to the ROK (NagC/XylR) family.</text>
</comment>
<dbReference type="EMBL" id="QFOI01000142">
    <property type="protein sequence ID" value="PZP48858.1"/>
    <property type="molecule type" value="Genomic_DNA"/>
</dbReference>
<protein>
    <submittedName>
        <fullName evidence="2">Sugar kinase</fullName>
    </submittedName>
</protein>
<evidence type="ECO:0000313" key="3">
    <source>
        <dbReference type="Proteomes" id="UP000249645"/>
    </source>
</evidence>
<dbReference type="Pfam" id="PF00480">
    <property type="entry name" value="ROK"/>
    <property type="match status" value="1"/>
</dbReference>
<evidence type="ECO:0000313" key="2">
    <source>
        <dbReference type="EMBL" id="PZP48858.1"/>
    </source>
</evidence>
<name>A0A2W5F086_9SPHI</name>
<dbReference type="InterPro" id="IPR000600">
    <property type="entry name" value="ROK"/>
</dbReference>
<dbReference type="InterPro" id="IPR043129">
    <property type="entry name" value="ATPase_NBD"/>
</dbReference>
<dbReference type="SUPFAM" id="SSF53067">
    <property type="entry name" value="Actin-like ATPase domain"/>
    <property type="match status" value="1"/>
</dbReference>
<dbReference type="PANTHER" id="PTHR18964">
    <property type="entry name" value="ROK (REPRESSOR, ORF, KINASE) FAMILY"/>
    <property type="match status" value="1"/>
</dbReference>
<dbReference type="InterPro" id="IPR036388">
    <property type="entry name" value="WH-like_DNA-bd_sf"/>
</dbReference>
<sequence>MINKLTKNINLVFREIFKNENLSINDIAIKVNKSVSLITNAVMDMVTDGVVIEAGYAESRGGRKPTLYRLCPDVGYTIVLSMDQFISRVLVMDMSNSLLFEPQLFNIDLAKNDDIAKQILELLRNVIVESQLPKEKILGVGIAMPGFVDFVKGINYSFIPSPIKDVPLRNYLSKALELPVFIDNDSSTVALAESTFGLAKKVSNAMVVNISWGIGLGIITNGKLYRGENGFAGEFSHIPLFNNGKICSCGKIGCLETETSLKIVLAKVAEAVLAGRPTLLKKTFKEDDSLEEQFLKFIKAVEKRDTLAIELLNEAAYNIGKGIAVLIHIFNPKKIVLSGRGALAGNVWLPPIQQAINEHCIRRLSEDVEVVVSQMAYQAEWVGTAALVVDNTFSTDGYS</sequence>
<keyword evidence="2" id="KW-0808">Transferase</keyword>
<dbReference type="Proteomes" id="UP000249645">
    <property type="component" value="Unassembled WGS sequence"/>
</dbReference>
<organism evidence="2 3">
    <name type="scientific">Pseudopedobacter saltans</name>
    <dbReference type="NCBI Taxonomy" id="151895"/>
    <lineage>
        <taxon>Bacteria</taxon>
        <taxon>Pseudomonadati</taxon>
        <taxon>Bacteroidota</taxon>
        <taxon>Sphingobacteriia</taxon>
        <taxon>Sphingobacteriales</taxon>
        <taxon>Sphingobacteriaceae</taxon>
        <taxon>Pseudopedobacter</taxon>
    </lineage>
</organism>
<reference evidence="2 3" key="1">
    <citation type="submission" date="2017-11" db="EMBL/GenBank/DDBJ databases">
        <title>Infants hospitalized years apart are colonized by the same room-sourced microbial strains.</title>
        <authorList>
            <person name="Brooks B."/>
            <person name="Olm M.R."/>
            <person name="Firek B.A."/>
            <person name="Baker R."/>
            <person name="Thomas B.C."/>
            <person name="Morowitz M.J."/>
            <person name="Banfield J.F."/>
        </authorList>
    </citation>
    <scope>NUCLEOTIDE SEQUENCE [LARGE SCALE GENOMIC DNA]</scope>
    <source>
        <strain evidence="2">S2_009_000_R2_76</strain>
    </source>
</reference>
<proteinExistence type="inferred from homology"/>
<dbReference type="InterPro" id="IPR036390">
    <property type="entry name" value="WH_DNA-bd_sf"/>
</dbReference>
<gene>
    <name evidence="2" type="ORF">DI598_09240</name>
</gene>